<reference evidence="10 12" key="1">
    <citation type="journal article" date="2016" name="PLoS ONE">
        <title>Sequence Assembly of Yarrowia lipolytica Strain W29/CLIB89 Shows Transposable Element Diversity.</title>
        <authorList>
            <person name="Magnan C."/>
            <person name="Yu J."/>
            <person name="Chang I."/>
            <person name="Jahn E."/>
            <person name="Kanomata Y."/>
            <person name="Wu J."/>
            <person name="Zeller M."/>
            <person name="Oakes M."/>
            <person name="Baldi P."/>
            <person name="Sandmeyer S."/>
        </authorList>
    </citation>
    <scope>NUCLEOTIDE SEQUENCE [LARGE SCALE GENOMIC DNA]</scope>
    <source>
        <strain evidence="10">CLIB89</strain>
        <strain evidence="12">CLIB89(W29)</strain>
    </source>
</reference>
<gene>
    <name evidence="11" type="ORF">B0I71DRAFT_131303</name>
    <name evidence="10" type="ORF">YALI1_D25529g</name>
</gene>
<feature type="transmembrane region" description="Helical" evidence="8">
    <location>
        <begin position="327"/>
        <end position="344"/>
    </location>
</feature>
<dbReference type="SUPFAM" id="SSF103473">
    <property type="entry name" value="MFS general substrate transporter"/>
    <property type="match status" value="1"/>
</dbReference>
<dbReference type="OMA" id="YSHLYYL"/>
<proteinExistence type="inferred from homology"/>
<evidence type="ECO:0000313" key="13">
    <source>
        <dbReference type="Proteomes" id="UP000256601"/>
    </source>
</evidence>
<dbReference type="PROSITE" id="PS50850">
    <property type="entry name" value="MFS"/>
    <property type="match status" value="1"/>
</dbReference>
<protein>
    <submittedName>
        <fullName evidence="11">Major facilitator superfamily domain-containing protein</fullName>
    </submittedName>
</protein>
<keyword evidence="6 8" id="KW-0472">Membrane</keyword>
<feature type="region of interest" description="Disordered" evidence="7">
    <location>
        <begin position="1"/>
        <end position="44"/>
    </location>
</feature>
<dbReference type="InterPro" id="IPR011701">
    <property type="entry name" value="MFS"/>
</dbReference>
<dbReference type="EMBL" id="CP017556">
    <property type="protein sequence ID" value="AOW04353.1"/>
    <property type="molecule type" value="Genomic_DNA"/>
</dbReference>
<dbReference type="GO" id="GO:0012505">
    <property type="term" value="C:endomembrane system"/>
    <property type="evidence" value="ECO:0007669"/>
    <property type="project" value="UniProtKB-SubCell"/>
</dbReference>
<feature type="compositionally biased region" description="Basic and acidic residues" evidence="7">
    <location>
        <begin position="564"/>
        <end position="596"/>
    </location>
</feature>
<evidence type="ECO:0000256" key="4">
    <source>
        <dbReference type="ARBA" id="ARBA00022692"/>
    </source>
</evidence>
<evidence type="ECO:0000313" key="10">
    <source>
        <dbReference type="EMBL" id="AOW04353.1"/>
    </source>
</evidence>
<evidence type="ECO:0000259" key="9">
    <source>
        <dbReference type="PROSITE" id="PS50850"/>
    </source>
</evidence>
<feature type="domain" description="Major facilitator superfamily (MFS) profile" evidence="9">
    <location>
        <begin position="69"/>
        <end position="554"/>
    </location>
</feature>
<feature type="transmembrane region" description="Helical" evidence="8">
    <location>
        <begin position="192"/>
        <end position="210"/>
    </location>
</feature>
<keyword evidence="4 8" id="KW-0812">Transmembrane</keyword>
<feature type="transmembrane region" description="Helical" evidence="8">
    <location>
        <begin position="419"/>
        <end position="441"/>
    </location>
</feature>
<evidence type="ECO:0000256" key="1">
    <source>
        <dbReference type="ARBA" id="ARBA00004127"/>
    </source>
</evidence>
<dbReference type="RefSeq" id="XP_503062.1">
    <property type="nucleotide sequence ID" value="XM_503062.1"/>
</dbReference>
<keyword evidence="3" id="KW-0813">Transport</keyword>
<comment type="subcellular location">
    <subcellularLocation>
        <location evidence="1">Endomembrane system</location>
        <topology evidence="1">Multi-pass membrane protein</topology>
    </subcellularLocation>
</comment>
<dbReference type="Proteomes" id="UP000256601">
    <property type="component" value="Unassembled WGS sequence"/>
</dbReference>
<evidence type="ECO:0000313" key="12">
    <source>
        <dbReference type="Proteomes" id="UP000182444"/>
    </source>
</evidence>
<feature type="transmembrane region" description="Helical" evidence="8">
    <location>
        <begin position="103"/>
        <end position="121"/>
    </location>
</feature>
<dbReference type="Proteomes" id="UP000182444">
    <property type="component" value="Chromosome 1D"/>
</dbReference>
<feature type="transmembrane region" description="Helical" evidence="8">
    <location>
        <begin position="462"/>
        <end position="483"/>
    </location>
</feature>
<evidence type="ECO:0000256" key="5">
    <source>
        <dbReference type="ARBA" id="ARBA00022989"/>
    </source>
</evidence>
<evidence type="ECO:0000256" key="7">
    <source>
        <dbReference type="SAM" id="MobiDB-lite"/>
    </source>
</evidence>
<evidence type="ECO:0000256" key="2">
    <source>
        <dbReference type="ARBA" id="ARBA00008335"/>
    </source>
</evidence>
<dbReference type="Pfam" id="PF07690">
    <property type="entry name" value="MFS_1"/>
    <property type="match status" value="1"/>
</dbReference>
<sequence>MFNLNTKSSKEPEVTEVAVDSTPSSPVTRESSPESSPDNSAVDLEKGKKSKFEMHDQTNLLPRSQLFLVFGAMAFCMLVSFMDQNGISVALPDIAKDLNATDTISWAGTSGLIANTVFQVLYGRLSDIFGRKLVFMIVVCTLVCADIGCACAQTSTQLYIFRAFSGIANGGMSCLTMIVVSDIVTLKERGKYQGILGACVGLGNTIGPFLGAAFTENVSWRAIFYLLAPMGGLCAVVIFFILPSKKPQGSAIQKAKAIDYPGLFCSSVALVFLLVPIAGGGSYYEWDSPMVISMLCIGGVFFIAFFVIEGFFAKLPMMPLRIFGTKALFALMMHSVLLGIAYYGDLYYLPMYMRNIRGWSSMKAAGMSCALVTTQAVTTVISGQYLSRMGRYLEVIYFGFGIWTVGAIMKCFWKRDSNMALLIFSLLFEGAGVGCCFQPTLVAAQALSRKEDRSVVISSRNFLRSFGGAVGLAVCSAILANSLKADLKTKNLPSELYELIVKAPFSLPDLSHYPEYRDQVLDAYMNGSHTVFVFLCPIVGACLLVTVFVKDHGLQTHEKKAAEAKTVEDKDKDESGTDCEDMTKGEVLVSEKEGKLSRNSSSQSMHFGDHTAVNTPAPTGYNTPVVGTLCHNSPNFPPMDHNDVITPLEDFDESPLPPHSPNSSGKRVTIQEE</sequence>
<dbReference type="AlphaFoldDB" id="A0A1D8NFG3"/>
<dbReference type="GeneID" id="2911201"/>
<accession>A0A1D8NFG3</accession>
<feature type="transmembrane region" description="Helical" evidence="8">
    <location>
        <begin position="290"/>
        <end position="315"/>
    </location>
</feature>
<dbReference type="VEuPathDB" id="FungiDB:YALI1_D25529g"/>
<dbReference type="InterPro" id="IPR020846">
    <property type="entry name" value="MFS_dom"/>
</dbReference>
<evidence type="ECO:0000256" key="6">
    <source>
        <dbReference type="ARBA" id="ARBA00023136"/>
    </source>
</evidence>
<dbReference type="GO" id="GO:0046943">
    <property type="term" value="F:carboxylic acid transmembrane transporter activity"/>
    <property type="evidence" value="ECO:0007669"/>
    <property type="project" value="UniProtKB-ARBA"/>
</dbReference>
<dbReference type="VEuPathDB" id="FungiDB:YALI0_D20196g"/>
<evidence type="ECO:0000313" key="11">
    <source>
        <dbReference type="EMBL" id="RDW26200.1"/>
    </source>
</evidence>
<feature type="transmembrane region" description="Helical" evidence="8">
    <location>
        <begin position="222"/>
        <end position="242"/>
    </location>
</feature>
<evidence type="ECO:0000256" key="8">
    <source>
        <dbReference type="SAM" id="Phobius"/>
    </source>
</evidence>
<dbReference type="KEGG" id="yli:2911201"/>
<feature type="transmembrane region" description="Helical" evidence="8">
    <location>
        <begin position="66"/>
        <end position="83"/>
    </location>
</feature>
<dbReference type="FunFam" id="1.20.1720.10:FF:000013">
    <property type="entry name" value="Related to multidrug resistance proteins"/>
    <property type="match status" value="1"/>
</dbReference>
<feature type="region of interest" description="Disordered" evidence="7">
    <location>
        <begin position="564"/>
        <end position="608"/>
    </location>
</feature>
<feature type="transmembrane region" description="Helical" evidence="8">
    <location>
        <begin position="263"/>
        <end position="284"/>
    </location>
</feature>
<comment type="similarity">
    <text evidence="2">Belongs to the major facilitator superfamily.</text>
</comment>
<dbReference type="Gene3D" id="1.20.1250.20">
    <property type="entry name" value="MFS general substrate transporter like domains"/>
    <property type="match status" value="2"/>
</dbReference>
<feature type="transmembrane region" description="Helical" evidence="8">
    <location>
        <begin position="364"/>
        <end position="383"/>
    </location>
</feature>
<dbReference type="FunFam" id="1.20.1250.20:FF:000436">
    <property type="entry name" value="MFS transporter, putative"/>
    <property type="match status" value="1"/>
</dbReference>
<feature type="transmembrane region" description="Helical" evidence="8">
    <location>
        <begin position="395"/>
        <end position="413"/>
    </location>
</feature>
<name>A0A1D8NFG3_YARLL</name>
<dbReference type="PANTHER" id="PTHR23501">
    <property type="entry name" value="MAJOR FACILITATOR SUPERFAMILY"/>
    <property type="match status" value="1"/>
</dbReference>
<dbReference type="InterPro" id="IPR036259">
    <property type="entry name" value="MFS_trans_sf"/>
</dbReference>
<dbReference type="PANTHER" id="PTHR23501:SF78">
    <property type="entry name" value="MAJOR FACILITATOR SUPERFAMILY (MFS) PROFILE DOMAIN-CONTAINING PROTEIN-RELATED"/>
    <property type="match status" value="1"/>
</dbReference>
<dbReference type="PRINTS" id="PR01036">
    <property type="entry name" value="TCRTETB"/>
</dbReference>
<dbReference type="SMR" id="A0A1D8NFG3"/>
<feature type="transmembrane region" description="Helical" evidence="8">
    <location>
        <begin position="531"/>
        <end position="549"/>
    </location>
</feature>
<keyword evidence="5 8" id="KW-1133">Transmembrane helix</keyword>
<organism evidence="10 12">
    <name type="scientific">Yarrowia lipolytica</name>
    <name type="common">Candida lipolytica</name>
    <dbReference type="NCBI Taxonomy" id="4952"/>
    <lineage>
        <taxon>Eukaryota</taxon>
        <taxon>Fungi</taxon>
        <taxon>Dikarya</taxon>
        <taxon>Ascomycota</taxon>
        <taxon>Saccharomycotina</taxon>
        <taxon>Dipodascomycetes</taxon>
        <taxon>Dipodascales</taxon>
        <taxon>Dipodascales incertae sedis</taxon>
        <taxon>Yarrowia</taxon>
    </lineage>
</organism>
<feature type="transmembrane region" description="Helical" evidence="8">
    <location>
        <begin position="159"/>
        <end position="180"/>
    </location>
</feature>
<feature type="compositionally biased region" description="Polar residues" evidence="7">
    <location>
        <begin position="21"/>
        <end position="39"/>
    </location>
</feature>
<dbReference type="OrthoDB" id="10021397at2759"/>
<evidence type="ECO:0000256" key="3">
    <source>
        <dbReference type="ARBA" id="ARBA00022448"/>
    </source>
</evidence>
<feature type="region of interest" description="Disordered" evidence="7">
    <location>
        <begin position="636"/>
        <end position="673"/>
    </location>
</feature>
<dbReference type="eggNOG" id="KOG0254">
    <property type="taxonomic scope" value="Eukaryota"/>
</dbReference>
<dbReference type="GO" id="GO:0005886">
    <property type="term" value="C:plasma membrane"/>
    <property type="evidence" value="ECO:0007669"/>
    <property type="project" value="TreeGrafter"/>
</dbReference>
<dbReference type="EMBL" id="KZ858984">
    <property type="protein sequence ID" value="RDW26200.1"/>
    <property type="molecule type" value="Genomic_DNA"/>
</dbReference>
<feature type="transmembrane region" description="Helical" evidence="8">
    <location>
        <begin position="133"/>
        <end position="153"/>
    </location>
</feature>
<reference evidence="11 13" key="2">
    <citation type="submission" date="2018-07" db="EMBL/GenBank/DDBJ databases">
        <title>Draft Genome Assemblies for Five Robust Yarrowia lipolytica Strains Exhibiting High Lipid Production and Pentose Sugar Utilization and Sugar Alcohol Secretion from Undetoxified Lignocellulosic Biomass Hydrolysates.</title>
        <authorList>
            <consortium name="DOE Joint Genome Institute"/>
            <person name="Walker C."/>
            <person name="Ryu S."/>
            <person name="Na H."/>
            <person name="Zane M."/>
            <person name="LaButti K."/>
            <person name="Lipzen A."/>
            <person name="Haridas S."/>
            <person name="Barry K."/>
            <person name="Grigoriev I.V."/>
            <person name="Quarterman J."/>
            <person name="Slininger P."/>
            <person name="Dien B."/>
            <person name="Trinh C.T."/>
        </authorList>
    </citation>
    <scope>NUCLEOTIDE SEQUENCE [LARGE SCALE GENOMIC DNA]</scope>
    <source>
        <strain evidence="11 13">YB392</strain>
    </source>
</reference>